<dbReference type="HOGENOM" id="CLU_047332_0_0_1"/>
<dbReference type="PANTHER" id="PTHR12356:SF19">
    <property type="entry name" value="NUDC DOMAIN-CONTAINING PROTEIN 3"/>
    <property type="match status" value="1"/>
</dbReference>
<dbReference type="Pfam" id="PF04969">
    <property type="entry name" value="CS"/>
    <property type="match status" value="1"/>
</dbReference>
<dbReference type="Pfam" id="PF14050">
    <property type="entry name" value="Nudc_N"/>
    <property type="match status" value="1"/>
</dbReference>
<dbReference type="GO" id="GO:0051082">
    <property type="term" value="F:unfolded protein binding"/>
    <property type="evidence" value="ECO:0007669"/>
    <property type="project" value="TreeGrafter"/>
</dbReference>
<name>V4BDP8_LOTGI</name>
<sequence>MAGSVDQYDAALLGILQNEGNISNFLQVMFGFLFRRTDFYLIMKGENDKLGFPQGMADKLVLQVRKLNSNQSITETVKTEDPSQQASSSKTSSDINEVEIETLPGTSESNAPQNVGGSRTIPADSAVTSDIPSREPHPEQQQVYQANAESYNGAVRENFAWSQSITDIDVRVNVHKCITKGKQCIVSIDKKHIKVGYKDSDNDTVILLDDNLTWEIQKEESIWSLVPGEHIHINLEKKEERWWESLVVSEPKINVRKIDCSRPMTDLDQEAQSKIGEMMFNEQQKRLGLPQSHEQKTYDMMKQAWDAEGSPFKGQPFDASKLSVNSGGVVSINE</sequence>
<dbReference type="InterPro" id="IPR007052">
    <property type="entry name" value="CS_dom"/>
</dbReference>
<evidence type="ECO:0000313" key="4">
    <source>
        <dbReference type="EMBL" id="ESP03847.1"/>
    </source>
</evidence>
<dbReference type="PROSITE" id="PS51203">
    <property type="entry name" value="CS"/>
    <property type="match status" value="1"/>
</dbReference>
<keyword evidence="5" id="KW-1185">Reference proteome</keyword>
<dbReference type="EMBL" id="KB199905">
    <property type="protein sequence ID" value="ESP03847.1"/>
    <property type="molecule type" value="Genomic_DNA"/>
</dbReference>
<dbReference type="GO" id="GO:0006457">
    <property type="term" value="P:protein folding"/>
    <property type="evidence" value="ECO:0007669"/>
    <property type="project" value="TreeGrafter"/>
</dbReference>
<dbReference type="AlphaFoldDB" id="V4BDP8"/>
<dbReference type="GO" id="GO:0005737">
    <property type="term" value="C:cytoplasm"/>
    <property type="evidence" value="ECO:0007669"/>
    <property type="project" value="TreeGrafter"/>
</dbReference>
<dbReference type="InterPro" id="IPR008978">
    <property type="entry name" value="HSP20-like_chaperone"/>
</dbReference>
<feature type="region of interest" description="Disordered" evidence="2">
    <location>
        <begin position="73"/>
        <end position="140"/>
    </location>
</feature>
<evidence type="ECO:0000259" key="3">
    <source>
        <dbReference type="PROSITE" id="PS51203"/>
    </source>
</evidence>
<dbReference type="KEGG" id="lgi:LOTGIDRAFT_110519"/>
<dbReference type="InterPro" id="IPR037898">
    <property type="entry name" value="NudC_fam"/>
</dbReference>
<dbReference type="SUPFAM" id="SSF49764">
    <property type="entry name" value="HSP20-like chaperones"/>
    <property type="match status" value="1"/>
</dbReference>
<keyword evidence="1" id="KW-0597">Phosphoprotein</keyword>
<accession>V4BDP8</accession>
<organism evidence="4 5">
    <name type="scientific">Lottia gigantea</name>
    <name type="common">Giant owl limpet</name>
    <dbReference type="NCBI Taxonomy" id="225164"/>
    <lineage>
        <taxon>Eukaryota</taxon>
        <taxon>Metazoa</taxon>
        <taxon>Spiralia</taxon>
        <taxon>Lophotrochozoa</taxon>
        <taxon>Mollusca</taxon>
        <taxon>Gastropoda</taxon>
        <taxon>Patellogastropoda</taxon>
        <taxon>Lottioidea</taxon>
        <taxon>Lottiidae</taxon>
        <taxon>Lottia</taxon>
    </lineage>
</organism>
<dbReference type="OMA" id="EINIEMP"/>
<dbReference type="PANTHER" id="PTHR12356">
    <property type="entry name" value="NUCLEAR MOVEMENT PROTEIN NUDC"/>
    <property type="match status" value="1"/>
</dbReference>
<protein>
    <recommendedName>
        <fullName evidence="3">CS domain-containing protein</fullName>
    </recommendedName>
</protein>
<dbReference type="GeneID" id="20230594"/>
<evidence type="ECO:0000256" key="2">
    <source>
        <dbReference type="SAM" id="MobiDB-lite"/>
    </source>
</evidence>
<feature type="domain" description="CS" evidence="3">
    <location>
        <begin position="154"/>
        <end position="247"/>
    </location>
</feature>
<dbReference type="CTD" id="20230594"/>
<evidence type="ECO:0000313" key="5">
    <source>
        <dbReference type="Proteomes" id="UP000030746"/>
    </source>
</evidence>
<gene>
    <name evidence="4" type="ORF">LOTGIDRAFT_110519</name>
</gene>
<dbReference type="RefSeq" id="XP_009045329.1">
    <property type="nucleotide sequence ID" value="XM_009047081.1"/>
</dbReference>
<feature type="compositionally biased region" description="Low complexity" evidence="2">
    <location>
        <begin position="83"/>
        <end position="93"/>
    </location>
</feature>
<reference evidence="4 5" key="1">
    <citation type="journal article" date="2013" name="Nature">
        <title>Insights into bilaterian evolution from three spiralian genomes.</title>
        <authorList>
            <person name="Simakov O."/>
            <person name="Marletaz F."/>
            <person name="Cho S.J."/>
            <person name="Edsinger-Gonzales E."/>
            <person name="Havlak P."/>
            <person name="Hellsten U."/>
            <person name="Kuo D.H."/>
            <person name="Larsson T."/>
            <person name="Lv J."/>
            <person name="Arendt D."/>
            <person name="Savage R."/>
            <person name="Osoegawa K."/>
            <person name="de Jong P."/>
            <person name="Grimwood J."/>
            <person name="Chapman J.A."/>
            <person name="Shapiro H."/>
            <person name="Aerts A."/>
            <person name="Otillar R.P."/>
            <person name="Terry A.Y."/>
            <person name="Boore J.L."/>
            <person name="Grigoriev I.V."/>
            <person name="Lindberg D.R."/>
            <person name="Seaver E.C."/>
            <person name="Weisblat D.A."/>
            <person name="Putnam N.H."/>
            <person name="Rokhsar D.S."/>
        </authorList>
    </citation>
    <scope>NUCLEOTIDE SEQUENCE [LARGE SCALE GENOMIC DNA]</scope>
</reference>
<dbReference type="InterPro" id="IPR025934">
    <property type="entry name" value="NudC_N_dom"/>
</dbReference>
<proteinExistence type="predicted"/>
<dbReference type="Proteomes" id="UP000030746">
    <property type="component" value="Unassembled WGS sequence"/>
</dbReference>
<feature type="compositionally biased region" description="Polar residues" evidence="2">
    <location>
        <begin position="104"/>
        <end position="117"/>
    </location>
</feature>
<dbReference type="Gene3D" id="2.60.40.790">
    <property type="match status" value="1"/>
</dbReference>
<dbReference type="OrthoDB" id="515366at2759"/>
<dbReference type="STRING" id="225164.V4BDP8"/>
<evidence type="ECO:0000256" key="1">
    <source>
        <dbReference type="ARBA" id="ARBA00022553"/>
    </source>
</evidence>